<evidence type="ECO:0000256" key="4">
    <source>
        <dbReference type="ARBA" id="ARBA00022980"/>
    </source>
</evidence>
<reference evidence="8 9" key="1">
    <citation type="submission" date="2018-04" db="EMBL/GenBank/DDBJ databases">
        <title>Brenneria corticis sp.nov.</title>
        <authorList>
            <person name="Li Y."/>
        </authorList>
    </citation>
    <scope>NUCLEOTIDE SEQUENCE [LARGE SCALE GENOMIC DNA]</scope>
    <source>
        <strain evidence="8 9">CFCC 11842</strain>
    </source>
</reference>
<protein>
    <recommendedName>
        <fullName evidence="6">30S ribosomal protein S1</fullName>
    </recommendedName>
</protein>
<feature type="domain" description="S1 motif" evidence="7">
    <location>
        <begin position="105"/>
        <end position="171"/>
    </location>
</feature>
<dbReference type="NCBIfam" id="NF004952">
    <property type="entry name" value="PRK06299.1-2"/>
    <property type="match status" value="1"/>
</dbReference>
<dbReference type="PIRSF" id="PIRSF002111">
    <property type="entry name" value="RpsA"/>
    <property type="match status" value="1"/>
</dbReference>
<dbReference type="NCBIfam" id="NF004951">
    <property type="entry name" value="PRK06299.1-1"/>
    <property type="match status" value="1"/>
</dbReference>
<evidence type="ECO:0000256" key="1">
    <source>
        <dbReference type="ARBA" id="ARBA00006767"/>
    </source>
</evidence>
<evidence type="ECO:0000259" key="7">
    <source>
        <dbReference type="PROSITE" id="PS50126"/>
    </source>
</evidence>
<comment type="similarity">
    <text evidence="1 6">Belongs to the bacterial ribosomal protein bS1 family.</text>
</comment>
<dbReference type="Proteomes" id="UP000296159">
    <property type="component" value="Unassembled WGS sequence"/>
</dbReference>
<dbReference type="CDD" id="cd04465">
    <property type="entry name" value="S1_RPS1_repeat_ec2_hs2"/>
    <property type="match status" value="1"/>
</dbReference>
<comment type="function">
    <text evidence="6">Binds mRNA; thus facilitating recognition of the initiation point. It is needed to translate mRNA with a short Shine-Dalgarno (SD) purine-rich sequence.</text>
</comment>
<dbReference type="AlphaFoldDB" id="A0A2U1U754"/>
<dbReference type="PRINTS" id="PR00681">
    <property type="entry name" value="RIBOSOMALS1"/>
</dbReference>
<dbReference type="CDD" id="cd05690">
    <property type="entry name" value="S1_RPS1_repeat_ec5"/>
    <property type="match status" value="1"/>
</dbReference>
<keyword evidence="2" id="KW-0677">Repeat</keyword>
<dbReference type="CDD" id="cd05691">
    <property type="entry name" value="S1_RPS1_repeat_ec6"/>
    <property type="match status" value="1"/>
</dbReference>
<dbReference type="InterPro" id="IPR003029">
    <property type="entry name" value="S1_domain"/>
</dbReference>
<dbReference type="CDD" id="cd05688">
    <property type="entry name" value="S1_RPS1_repeat_ec3"/>
    <property type="match status" value="1"/>
</dbReference>
<dbReference type="PROSITE" id="PS50126">
    <property type="entry name" value="S1"/>
    <property type="match status" value="6"/>
</dbReference>
<feature type="domain" description="S1 motif" evidence="7">
    <location>
        <begin position="192"/>
        <end position="260"/>
    </location>
</feature>
<dbReference type="InterPro" id="IPR012340">
    <property type="entry name" value="NA-bd_OB-fold"/>
</dbReference>
<dbReference type="FunFam" id="2.40.50.140:FF:000016">
    <property type="entry name" value="30S ribosomal protein S1"/>
    <property type="match status" value="1"/>
</dbReference>
<feature type="domain" description="S1 motif" evidence="7">
    <location>
        <begin position="277"/>
        <end position="347"/>
    </location>
</feature>
<comment type="caution">
    <text evidence="8">The sequence shown here is derived from an EMBL/GenBank/DDBJ whole genome shotgun (WGS) entry which is preliminary data.</text>
</comment>
<dbReference type="InterPro" id="IPR000110">
    <property type="entry name" value="Ribosomal_bS1"/>
</dbReference>
<evidence type="ECO:0000256" key="5">
    <source>
        <dbReference type="ARBA" id="ARBA00023274"/>
    </source>
</evidence>
<feature type="domain" description="S1 motif" evidence="7">
    <location>
        <begin position="451"/>
        <end position="520"/>
    </location>
</feature>
<keyword evidence="4 6" id="KW-0689">Ribosomal protein</keyword>
<organism evidence="8 9">
    <name type="scientific">Brenneria corticis</name>
    <dbReference type="NCBI Taxonomy" id="2173106"/>
    <lineage>
        <taxon>Bacteria</taxon>
        <taxon>Pseudomonadati</taxon>
        <taxon>Pseudomonadota</taxon>
        <taxon>Gammaproteobacteria</taxon>
        <taxon>Enterobacterales</taxon>
        <taxon>Pectobacteriaceae</taxon>
        <taxon>Brenneria</taxon>
    </lineage>
</organism>
<keyword evidence="3 6" id="KW-0694">RNA-binding</keyword>
<dbReference type="CDD" id="cd05687">
    <property type="entry name" value="S1_RPS1_repeat_ec1_hs1"/>
    <property type="match status" value="1"/>
</dbReference>
<dbReference type="GO" id="GO:0003729">
    <property type="term" value="F:mRNA binding"/>
    <property type="evidence" value="ECO:0007669"/>
    <property type="project" value="TreeGrafter"/>
</dbReference>
<dbReference type="FunFam" id="2.40.50.140:FF:000017">
    <property type="entry name" value="30S ribosomal protein S1"/>
    <property type="match status" value="1"/>
</dbReference>
<dbReference type="Gene3D" id="2.40.50.140">
    <property type="entry name" value="Nucleic acid-binding proteins"/>
    <property type="match status" value="6"/>
</dbReference>
<feature type="domain" description="S1 motif" evidence="7">
    <location>
        <begin position="364"/>
        <end position="434"/>
    </location>
</feature>
<dbReference type="InterPro" id="IPR050437">
    <property type="entry name" value="Ribos_protein_bS1-like"/>
</dbReference>
<proteinExistence type="inferred from homology"/>
<accession>A0A2U1U754</accession>
<dbReference type="GO" id="GO:0006412">
    <property type="term" value="P:translation"/>
    <property type="evidence" value="ECO:0007669"/>
    <property type="project" value="InterPro"/>
</dbReference>
<dbReference type="FunFam" id="2.40.50.140:FF:000021">
    <property type="entry name" value="30S ribosomal protein S1"/>
    <property type="match status" value="1"/>
</dbReference>
<keyword evidence="5 6" id="KW-0687">Ribonucleoprotein</keyword>
<evidence type="ECO:0000256" key="6">
    <source>
        <dbReference type="PIRNR" id="PIRNR002111"/>
    </source>
</evidence>
<dbReference type="RefSeq" id="WP_136165785.1">
    <property type="nucleotide sequence ID" value="NZ_KZ819075.1"/>
</dbReference>
<dbReference type="GO" id="GO:0003735">
    <property type="term" value="F:structural constituent of ribosome"/>
    <property type="evidence" value="ECO:0007669"/>
    <property type="project" value="InterPro"/>
</dbReference>
<feature type="domain" description="S1 motif" evidence="7">
    <location>
        <begin position="21"/>
        <end position="87"/>
    </location>
</feature>
<name>A0A2U1U754_9GAMM</name>
<evidence type="ECO:0000256" key="2">
    <source>
        <dbReference type="ARBA" id="ARBA00022737"/>
    </source>
</evidence>
<dbReference type="FunFam" id="2.40.50.140:FF:000011">
    <property type="entry name" value="30S ribosomal protein S1"/>
    <property type="match status" value="1"/>
</dbReference>
<dbReference type="NCBIfam" id="TIGR00717">
    <property type="entry name" value="rpsA"/>
    <property type="match status" value="1"/>
</dbReference>
<dbReference type="SMART" id="SM00316">
    <property type="entry name" value="S1"/>
    <property type="match status" value="6"/>
</dbReference>
<dbReference type="SUPFAM" id="SSF50249">
    <property type="entry name" value="Nucleic acid-binding proteins"/>
    <property type="match status" value="6"/>
</dbReference>
<evidence type="ECO:0000313" key="8">
    <source>
        <dbReference type="EMBL" id="PWC17467.1"/>
    </source>
</evidence>
<dbReference type="InterPro" id="IPR035104">
    <property type="entry name" value="Ribosomal_protein_S1-like"/>
</dbReference>
<gene>
    <name evidence="8" type="ORF">DDT56_07195</name>
</gene>
<dbReference type="GO" id="GO:0022627">
    <property type="term" value="C:cytosolic small ribosomal subunit"/>
    <property type="evidence" value="ECO:0007669"/>
    <property type="project" value="TreeGrafter"/>
</dbReference>
<dbReference type="PROSITE" id="PS50889">
    <property type="entry name" value="S4"/>
    <property type="match status" value="1"/>
</dbReference>
<dbReference type="NCBIfam" id="NF004954">
    <property type="entry name" value="PRK06299.1-4"/>
    <property type="match status" value="1"/>
</dbReference>
<dbReference type="FunFam" id="2.40.50.140:FF:000036">
    <property type="entry name" value="30S ribosomal protein S1"/>
    <property type="match status" value="1"/>
</dbReference>
<dbReference type="PANTHER" id="PTHR10724:SF7">
    <property type="entry name" value="SMALL RIBOSOMAL SUBUNIT PROTEIN BS1C"/>
    <property type="match status" value="1"/>
</dbReference>
<evidence type="ECO:0000313" key="9">
    <source>
        <dbReference type="Proteomes" id="UP000296159"/>
    </source>
</evidence>
<sequence length="557" mass="61239">MTESFAQLFEESLKEIETRPGSIVRGVVVAIDKDVVLVDAGLKSESAIPVEQFKNAQGELEIQVGDEVDVALDAVEDGFGETLLSREKAKRHEAWLTLEKAYEEAATVTGVINGKVKGGFTVELNGIRAFLPGSLVDVRPVRDTLHLEGKELEFKVIKLDQKRNNVVVSRRAVIESENSAERDQLLENLQEGMEVKGIVKNLTDYGAFVDLGGVDGLLHITDMAWKRVKHPSEIVNVGDEITVKVLKFDRERTRVSLGLKQLGEDPWVAIAKRYPESTRLTGRVTNLTDYGCFVEIEEGVEGLVHVSEMDWTNKNIHPSKVVNVGDVVEVMVLDIDEERRRISLGLKQCKANPWQQFAETHNKGDRVEGKIKSITDFGIFIGLDGGIDGLVHLSDISWNVAGEEAVREYKKGDEIAAVVLQVDAERERISLGVKQLAEDPFNNYLSLNKKGAIVTGKVTAVDAKGATVELADGVEGYLRASEASRDRIEDATLVLNVGDSVEAKYTGVDRKNRVVSLSVRAKDEADEKDAIATVNNKQEESNFSSAMAEAFKAAKGE</sequence>
<dbReference type="Pfam" id="PF00575">
    <property type="entry name" value="S1"/>
    <property type="match status" value="6"/>
</dbReference>
<dbReference type="PANTHER" id="PTHR10724">
    <property type="entry name" value="30S RIBOSOMAL PROTEIN S1"/>
    <property type="match status" value="1"/>
</dbReference>
<keyword evidence="9" id="KW-1185">Reference proteome</keyword>
<dbReference type="EMBL" id="QDKH01000007">
    <property type="protein sequence ID" value="PWC17467.1"/>
    <property type="molecule type" value="Genomic_DNA"/>
</dbReference>
<evidence type="ECO:0000256" key="3">
    <source>
        <dbReference type="ARBA" id="ARBA00022884"/>
    </source>
</evidence>
<dbReference type="FunFam" id="2.40.50.140:FF:000018">
    <property type="entry name" value="30S ribosomal protein S1"/>
    <property type="match status" value="1"/>
</dbReference>